<dbReference type="EMBL" id="JXKC01000022">
    <property type="protein sequence ID" value="PCS15489.1"/>
    <property type="molecule type" value="Genomic_DNA"/>
</dbReference>
<dbReference type="PANTHER" id="PTHR43677:SF1">
    <property type="entry name" value="ACRYLYL-COA REDUCTASE ACUI-RELATED"/>
    <property type="match status" value="1"/>
</dbReference>
<dbReference type="InterPro" id="IPR036291">
    <property type="entry name" value="NAD(P)-bd_dom_sf"/>
</dbReference>
<evidence type="ECO:0000313" key="2">
    <source>
        <dbReference type="EMBL" id="PCS15489.1"/>
    </source>
</evidence>
<name>A0A2A5SNZ7_LACLC</name>
<dbReference type="CDD" id="cd05280">
    <property type="entry name" value="MDR_yhdh_yhfp"/>
    <property type="match status" value="1"/>
</dbReference>
<protein>
    <submittedName>
        <fullName evidence="2">Alcohol dehydrogenase</fullName>
    </submittedName>
</protein>
<organism evidence="2 3">
    <name type="scientific">Lactococcus cremoris subsp. tructae</name>
    <dbReference type="NCBI Taxonomy" id="542833"/>
    <lineage>
        <taxon>Bacteria</taxon>
        <taxon>Bacillati</taxon>
        <taxon>Bacillota</taxon>
        <taxon>Bacilli</taxon>
        <taxon>Lactobacillales</taxon>
        <taxon>Streptococcaceae</taxon>
        <taxon>Lactococcus</taxon>
    </lineage>
</organism>
<dbReference type="InterPro" id="IPR013149">
    <property type="entry name" value="ADH-like_C"/>
</dbReference>
<dbReference type="AlphaFoldDB" id="A0A2A5SNZ7"/>
<evidence type="ECO:0000313" key="3">
    <source>
        <dbReference type="Proteomes" id="UP000218711"/>
    </source>
</evidence>
<accession>A0A2A5SNZ7</accession>
<dbReference type="RefSeq" id="WP_096816688.1">
    <property type="nucleotide sequence ID" value="NZ_JXKC01000022.1"/>
</dbReference>
<dbReference type="PANTHER" id="PTHR43677">
    <property type="entry name" value="SHORT-CHAIN DEHYDROGENASE/REDUCTASE"/>
    <property type="match status" value="1"/>
</dbReference>
<comment type="caution">
    <text evidence="2">The sequence shown here is derived from an EMBL/GenBank/DDBJ whole genome shotgun (WGS) entry which is preliminary data.</text>
</comment>
<gene>
    <name evidence="2" type="ORF">RU92_GL001648</name>
</gene>
<dbReference type="InterPro" id="IPR051397">
    <property type="entry name" value="Zn-ADH-like_protein"/>
</dbReference>
<dbReference type="GO" id="GO:0043957">
    <property type="term" value="F:acryloyl-CoA reductase (NADPH) activity"/>
    <property type="evidence" value="ECO:0007669"/>
    <property type="project" value="TreeGrafter"/>
</dbReference>
<proteinExistence type="predicted"/>
<dbReference type="Gene3D" id="3.90.180.10">
    <property type="entry name" value="Medium-chain alcohol dehydrogenases, catalytic domain"/>
    <property type="match status" value="1"/>
</dbReference>
<dbReference type="Pfam" id="PF08240">
    <property type="entry name" value="ADH_N"/>
    <property type="match status" value="1"/>
</dbReference>
<dbReference type="InterPro" id="IPR011032">
    <property type="entry name" value="GroES-like_sf"/>
</dbReference>
<dbReference type="InterPro" id="IPR014188">
    <property type="entry name" value="Acrylyl-CoA_reductase_AcuI"/>
</dbReference>
<dbReference type="InterPro" id="IPR020843">
    <property type="entry name" value="ER"/>
</dbReference>
<evidence type="ECO:0000259" key="1">
    <source>
        <dbReference type="SMART" id="SM00829"/>
    </source>
</evidence>
<dbReference type="NCBIfam" id="TIGR02823">
    <property type="entry name" value="oxido_YhdH"/>
    <property type="match status" value="1"/>
</dbReference>
<feature type="domain" description="Enoyl reductase (ER)" evidence="1">
    <location>
        <begin position="11"/>
        <end position="327"/>
    </location>
</feature>
<dbReference type="InterPro" id="IPR013154">
    <property type="entry name" value="ADH-like_N"/>
</dbReference>
<dbReference type="Proteomes" id="UP000218711">
    <property type="component" value="Unassembled WGS sequence"/>
</dbReference>
<dbReference type="SUPFAM" id="SSF51735">
    <property type="entry name" value="NAD(P)-binding Rossmann-fold domains"/>
    <property type="match status" value="1"/>
</dbReference>
<sequence length="330" mass="36159">MKNFKALVVREENSDVSFRIEDGLTINQLNEGEVLIKVQYSSLNYKDMLAVQKKGGVIRNYPMIPGIDLSGIIIESKDPKFIVGQEVLVTGYDMGINHTGGLSEFARIPSSWVIPLPKSLNVKEAMIYGTAGLTAGLSINALNKVGMTPYEDQTILVTGATGGVGSIALQILAKMGFRNLIALVRKEYQIEVAKKFGATDVILVKNFDFGEKPLNKQKFDYIIDTVGGNLISNLIPFVSYAGSISMCGNAAGIKLETTVLPFILRGINLLGIDSVNIPHEKRVQVWDQLSNEWKITDSILLEEVTLESVPETLSKIKNGTHLGRTIVKIF</sequence>
<dbReference type="SMART" id="SM00829">
    <property type="entry name" value="PKS_ER"/>
    <property type="match status" value="1"/>
</dbReference>
<dbReference type="SUPFAM" id="SSF50129">
    <property type="entry name" value="GroES-like"/>
    <property type="match status" value="1"/>
</dbReference>
<dbReference type="Gene3D" id="3.40.50.720">
    <property type="entry name" value="NAD(P)-binding Rossmann-like Domain"/>
    <property type="match status" value="1"/>
</dbReference>
<dbReference type="Pfam" id="PF00107">
    <property type="entry name" value="ADH_zinc_N"/>
    <property type="match status" value="1"/>
</dbReference>
<reference evidence="2 3" key="1">
    <citation type="submission" date="2014-12" db="EMBL/GenBank/DDBJ databases">
        <title>Draft genome sequences of 10 type strains of Lactococcus.</title>
        <authorList>
            <person name="Sun Z."/>
            <person name="Zhong Z."/>
            <person name="Liu W."/>
            <person name="Zhang W."/>
            <person name="Zhang H."/>
        </authorList>
    </citation>
    <scope>NUCLEOTIDE SEQUENCE [LARGE SCALE GENOMIC DNA]</scope>
    <source>
        <strain evidence="2 3">DSM 21502</strain>
    </source>
</reference>